<protein>
    <submittedName>
        <fullName evidence="1">Uncharacterized protein</fullName>
    </submittedName>
</protein>
<dbReference type="Pfam" id="PF20104">
    <property type="entry name" value="DUF6494"/>
    <property type="match status" value="1"/>
</dbReference>
<evidence type="ECO:0000313" key="2">
    <source>
        <dbReference type="Proteomes" id="UP000075238"/>
    </source>
</evidence>
<dbReference type="KEGG" id="cnan:A2G96_23495"/>
<dbReference type="RefSeq" id="WP_062802625.1">
    <property type="nucleotide sequence ID" value="NZ_CP014845.1"/>
</dbReference>
<dbReference type="STRING" id="1796606.A2G96_23495"/>
<gene>
    <name evidence="1" type="ORF">A2G96_23495</name>
</gene>
<dbReference type="InterPro" id="IPR045471">
    <property type="entry name" value="DUF6494"/>
</dbReference>
<accession>A0A142JRT7</accession>
<reference evidence="1 2" key="1">
    <citation type="submission" date="2016-03" db="EMBL/GenBank/DDBJ databases">
        <title>Complete genome sequence of a novel chlorpyrifos degrading bacterium, Cupriavidus nantongensis sp. X1.</title>
        <authorList>
            <person name="Fang L."/>
        </authorList>
    </citation>
    <scope>NUCLEOTIDE SEQUENCE [LARGE SCALE GENOMIC DNA]</scope>
    <source>
        <strain evidence="1 2">X1</strain>
    </source>
</reference>
<dbReference type="OrthoDB" id="7363684at2"/>
<dbReference type="EMBL" id="CP014845">
    <property type="protein sequence ID" value="AMR80799.1"/>
    <property type="molecule type" value="Genomic_DNA"/>
</dbReference>
<evidence type="ECO:0000313" key="1">
    <source>
        <dbReference type="EMBL" id="AMR80799.1"/>
    </source>
</evidence>
<keyword evidence="2" id="KW-1185">Reference proteome</keyword>
<dbReference type="Proteomes" id="UP000075238">
    <property type="component" value="Chromosome 2"/>
</dbReference>
<dbReference type="AlphaFoldDB" id="A0A142JRT7"/>
<name>A0A142JRT7_9BURK</name>
<organism evidence="1 2">
    <name type="scientific">Cupriavidus nantongensis</name>
    <dbReference type="NCBI Taxonomy" id="1796606"/>
    <lineage>
        <taxon>Bacteria</taxon>
        <taxon>Pseudomonadati</taxon>
        <taxon>Pseudomonadota</taxon>
        <taxon>Betaproteobacteria</taxon>
        <taxon>Burkholderiales</taxon>
        <taxon>Burkholderiaceae</taxon>
        <taxon>Cupriavidus</taxon>
    </lineage>
</organism>
<sequence>MDEETFNLSIRKFLKVVGVNSQREIEQAIARAVADGTLAGNEHLPVSVTLELAAVKLQARFDGEIRLE</sequence>
<proteinExistence type="predicted"/>